<organism evidence="5 6">
    <name type="scientific">Trichuris trichiura</name>
    <name type="common">Whipworm</name>
    <name type="synonym">Trichocephalus trichiurus</name>
    <dbReference type="NCBI Taxonomy" id="36087"/>
    <lineage>
        <taxon>Eukaryota</taxon>
        <taxon>Metazoa</taxon>
        <taxon>Ecdysozoa</taxon>
        <taxon>Nematoda</taxon>
        <taxon>Enoplea</taxon>
        <taxon>Dorylaimia</taxon>
        <taxon>Trichinellida</taxon>
        <taxon>Trichuridae</taxon>
        <taxon>Trichuris</taxon>
    </lineage>
</organism>
<feature type="compositionally biased region" description="Polar residues" evidence="2">
    <location>
        <begin position="95"/>
        <end position="106"/>
    </location>
</feature>
<evidence type="ECO:0000313" key="6">
    <source>
        <dbReference type="Proteomes" id="UP000030665"/>
    </source>
</evidence>
<feature type="chain" id="PRO_5001728434" description="ShKT domain-containing protein" evidence="3">
    <location>
        <begin position="32"/>
        <end position="1574"/>
    </location>
</feature>
<feature type="compositionally biased region" description="Polar residues" evidence="2">
    <location>
        <begin position="1092"/>
        <end position="1102"/>
    </location>
</feature>
<feature type="compositionally biased region" description="Polar residues" evidence="2">
    <location>
        <begin position="1044"/>
        <end position="1063"/>
    </location>
</feature>
<feature type="region of interest" description="Disordered" evidence="2">
    <location>
        <begin position="152"/>
        <end position="237"/>
    </location>
</feature>
<feature type="domain" description="ShKT" evidence="4">
    <location>
        <begin position="1488"/>
        <end position="1523"/>
    </location>
</feature>
<feature type="compositionally biased region" description="Polar residues" evidence="2">
    <location>
        <begin position="1071"/>
        <end position="1085"/>
    </location>
</feature>
<feature type="compositionally biased region" description="Polar residues" evidence="2">
    <location>
        <begin position="671"/>
        <end position="685"/>
    </location>
</feature>
<evidence type="ECO:0000256" key="1">
    <source>
        <dbReference type="PROSITE-ProRule" id="PRU01005"/>
    </source>
</evidence>
<dbReference type="Proteomes" id="UP000030665">
    <property type="component" value="Unassembled WGS sequence"/>
</dbReference>
<feature type="region of interest" description="Disordered" evidence="2">
    <location>
        <begin position="1044"/>
        <end position="1102"/>
    </location>
</feature>
<feature type="compositionally biased region" description="Polar residues" evidence="2">
    <location>
        <begin position="640"/>
        <end position="657"/>
    </location>
</feature>
<feature type="compositionally biased region" description="Polar residues" evidence="2">
    <location>
        <begin position="850"/>
        <end position="876"/>
    </location>
</feature>
<feature type="region of interest" description="Disordered" evidence="2">
    <location>
        <begin position="1115"/>
        <end position="1145"/>
    </location>
</feature>
<gene>
    <name evidence="5" type="ORF">TTRE_0000353601</name>
</gene>
<accession>A0A077Z630</accession>
<feature type="region of interest" description="Disordered" evidence="2">
    <location>
        <begin position="95"/>
        <end position="138"/>
    </location>
</feature>
<evidence type="ECO:0000256" key="2">
    <source>
        <dbReference type="SAM" id="MobiDB-lite"/>
    </source>
</evidence>
<feature type="signal peptide" evidence="3">
    <location>
        <begin position="1"/>
        <end position="31"/>
    </location>
</feature>
<evidence type="ECO:0000259" key="4">
    <source>
        <dbReference type="PROSITE" id="PS51670"/>
    </source>
</evidence>
<evidence type="ECO:0000313" key="5">
    <source>
        <dbReference type="EMBL" id="CDW55264.1"/>
    </source>
</evidence>
<feature type="region of interest" description="Disordered" evidence="2">
    <location>
        <begin position="1320"/>
        <end position="1343"/>
    </location>
</feature>
<keyword evidence="6" id="KW-1185">Reference proteome</keyword>
<feature type="compositionally biased region" description="Polar residues" evidence="2">
    <location>
        <begin position="223"/>
        <end position="237"/>
    </location>
</feature>
<feature type="region of interest" description="Disordered" evidence="2">
    <location>
        <begin position="671"/>
        <end position="692"/>
    </location>
</feature>
<proteinExistence type="predicted"/>
<reference evidence="5" key="1">
    <citation type="submission" date="2014-01" db="EMBL/GenBank/DDBJ databases">
        <authorList>
            <person name="Aslett M."/>
        </authorList>
    </citation>
    <scope>NUCLEOTIDE SEQUENCE</scope>
</reference>
<reference evidence="5" key="2">
    <citation type="submission" date="2014-03" db="EMBL/GenBank/DDBJ databases">
        <title>The whipworm genome and dual-species transcriptomics of an intimate host-pathogen interaction.</title>
        <authorList>
            <person name="Foth B.J."/>
            <person name="Tsai I.J."/>
            <person name="Reid A.J."/>
            <person name="Bancroft A.J."/>
            <person name="Nichol S."/>
            <person name="Tracey A."/>
            <person name="Holroyd N."/>
            <person name="Cotton J.A."/>
            <person name="Stanley E.J."/>
            <person name="Zarowiecki M."/>
            <person name="Liu J.Z."/>
            <person name="Huckvale T."/>
            <person name="Cooper P.J."/>
            <person name="Grencis R.K."/>
            <person name="Berriman M."/>
        </authorList>
    </citation>
    <scope>NUCLEOTIDE SEQUENCE [LARGE SCALE GENOMIC DNA]</scope>
</reference>
<dbReference type="AlphaFoldDB" id="A0A077Z630"/>
<dbReference type="PROSITE" id="PS51670">
    <property type="entry name" value="SHKT"/>
    <property type="match status" value="1"/>
</dbReference>
<sequence length="1574" mass="168124">MLSAPSGKGPNAMCSWQPLLFLMLCSYAVRCDDINASSPSQQVSQDSKNDTILNLLEKLDALMTIFDVKAFPAHSSGKSDIDPQKAAEHLVLPQQSENSISASVPESSKPVDVRADAPSLPQNVNSSVEQNRDGIGLKMESSESEMIERLLSDDGNAWTKPTDPSGTVASKASEETQNYRSESSERQPVGPIRSVENMTADGSEGSSESYNEDNRNFRAIMPSSRSTPARTGDSSSGEIIEEEEEIYRLVNQKFKSEVLHGSEREAFMRKLCAGCWKIRKYRVSSPSPTIITTANKEAMPEIATIPPRLVEESVTIAQGNNFSQPAIDQATNSWPSGTLSTQAISSELGLTFEAKQFETNVTSPIFLANGRSENIPAALVHQEQYNPVAEVAKTNTTEHSASGTDVVPLTKTEEVDRGENALATKTATAGILNEDAKEMQIPVSEGSLAQPTSADAGVSVGNSNLSEKLAVSLPETTSFAFRNVTFVGDTQLTLGSLASPKEGEMVGMTINNEGGRSTGVDGTHLSKQEPANGATANFDTQTLAETAHVPIASGISSSGESPAAFVPEVKEQEMRRPDVGTTVSIFQPNVIEESYSVEEDSPLVSSSMGNFFLPDSPISSGATAHLTQTEAQPLLDPHNTAGTATPPSLSSGNNFDVSGQQFTQIKEQIINGNPSSLDNSGTGSPNDAKIDQPQLMTTTFNLPTTADSALTSTESIDGFAPNNSSLVSGTDLLGSGAQRVESGGGPSAIPEADEAKILTSLRQPESSDGSGNVTNLENPIFNASSQIVVEGSGQSIHSDVTTKPTLQGASSQKGETFANPDAADIMLSLLEPSRTSTAVSSYNVRFTDHPNLSTPTLGNNTQNGTAGSTGISNSSEAGRFDFSPLLTTPTRSLTENDVNFEEIRSTIGFTDASQTFGRSDVTEVSPTNEIFKQIVNSSDNLLVQRNQLNNGPIGNAIEGTATPSLSHATILPSFGHQTANELSNNEVISNNGNLENSTLLLPSLDAEASTVSGSSSVGLNMLANNKQGPTTDVITGNVVESEKTNSISSLQQPSLNWSSTTALPQAAGEQRNINASKRTIVSSPSAEPERGTNGNEIEEQNFNVPTLPVIATSAQHSTGSLRVPQQETNQSGNVTHSAESAPLSPSMTLNPETGNPVFWIPSGQPSTGQTVSVAHSSKAHLQSFSNLYRPGAVSRRIISDRYHKVNWNNVLRQLGFFNPEKLESAINGDKTLPAITEPPKGAVTVPNTVDKEIGDNLIGISDKSSSPDATFATFPTTTTTDRNGLQRLTPLVTNPREHDVLTAATATANGAAIMTSPTSLTQQHIHTGTAATPTTTTTASKSSKATTVASISSGNELGFKGPTTSPELDDVAETVDDVIDELRLANSFSRPEVFPFDTFTGKTPHLCGTELHPLLAIFKLLKRRGIYKLYKSTQCEIDYHVHCKYSWKYCDSFEALTFCPKTCRDTNCTRLKQYGYNEVETPVYLTQCVDTKAHDCPALSGRGDCFTNPHSMAFLCPDSCKFCAIDEEYLPFMPEAEKLVIWLQTYRNGHYKAYAEYVHSRVVLLHAKAKKGIC</sequence>
<protein>
    <recommendedName>
        <fullName evidence="4">ShKT domain-containing protein</fullName>
    </recommendedName>
</protein>
<keyword evidence="3" id="KW-0732">Signal</keyword>
<feature type="compositionally biased region" description="Polar residues" evidence="2">
    <location>
        <begin position="120"/>
        <end position="129"/>
    </location>
</feature>
<dbReference type="STRING" id="36087.A0A077Z630"/>
<feature type="compositionally biased region" description="Low complexity" evidence="2">
    <location>
        <begin position="1327"/>
        <end position="1343"/>
    </location>
</feature>
<dbReference type="EMBL" id="HG805943">
    <property type="protein sequence ID" value="CDW55264.1"/>
    <property type="molecule type" value="Genomic_DNA"/>
</dbReference>
<feature type="region of interest" description="Disordered" evidence="2">
    <location>
        <begin position="850"/>
        <end position="877"/>
    </location>
</feature>
<dbReference type="OrthoDB" id="5919119at2759"/>
<feature type="compositionally biased region" description="Polar residues" evidence="2">
    <location>
        <begin position="162"/>
        <end position="181"/>
    </location>
</feature>
<dbReference type="InterPro" id="IPR003582">
    <property type="entry name" value="ShKT_dom"/>
</dbReference>
<evidence type="ECO:0000256" key="3">
    <source>
        <dbReference type="SAM" id="SignalP"/>
    </source>
</evidence>
<feature type="region of interest" description="Disordered" evidence="2">
    <location>
        <begin position="634"/>
        <end position="657"/>
    </location>
</feature>
<name>A0A077Z630_TRITR</name>
<comment type="caution">
    <text evidence="1">Lacks conserved residue(s) required for the propagation of feature annotation.</text>
</comment>